<evidence type="ECO:0000313" key="11">
    <source>
        <dbReference type="Proteomes" id="UP000036513"/>
    </source>
</evidence>
<comment type="subcellular location">
    <subcellularLocation>
        <location evidence="1">Cell membrane</location>
        <topology evidence="1">Multi-pass membrane protein</topology>
    </subcellularLocation>
</comment>
<keyword evidence="11" id="KW-1185">Reference proteome</keyword>
<feature type="transmembrane region" description="Helical" evidence="8">
    <location>
        <begin position="235"/>
        <end position="262"/>
    </location>
</feature>
<evidence type="ECO:0000259" key="9">
    <source>
        <dbReference type="Pfam" id="PF00999"/>
    </source>
</evidence>
<keyword evidence="3" id="KW-0050">Antiport</keyword>
<feature type="transmembrane region" description="Helical" evidence="8">
    <location>
        <begin position="370"/>
        <end position="391"/>
    </location>
</feature>
<comment type="caution">
    <text evidence="10">The sequence shown here is derived from an EMBL/GenBank/DDBJ whole genome shotgun (WGS) entry which is preliminary data.</text>
</comment>
<dbReference type="GO" id="GO:0005886">
    <property type="term" value="C:plasma membrane"/>
    <property type="evidence" value="ECO:0007669"/>
    <property type="project" value="UniProtKB-SubCell"/>
</dbReference>
<evidence type="ECO:0000256" key="1">
    <source>
        <dbReference type="ARBA" id="ARBA00004651"/>
    </source>
</evidence>
<gene>
    <name evidence="10" type="ORF">MCHLDSM_05355</name>
</gene>
<evidence type="ECO:0000256" key="4">
    <source>
        <dbReference type="ARBA" id="ARBA00022692"/>
    </source>
</evidence>
<dbReference type="STRING" id="37916.MCHLDSM_05355"/>
<dbReference type="PANTHER" id="PTHR32507">
    <property type="entry name" value="NA(+)/H(+) ANTIPORTER 1"/>
    <property type="match status" value="1"/>
</dbReference>
<feature type="transmembrane region" description="Helical" evidence="8">
    <location>
        <begin position="274"/>
        <end position="295"/>
    </location>
</feature>
<sequence>MSWSIAGLAAVLVVWSLFARRLSHWQVTPALILVLAGTVFGWLTDDALAGRLEARVVEPIIEAILAIVLFEHATRVHGGFFGGHTRIVLRLLFIALPIGVVLAVILGAGLMPSLTLAQLLVLACVVVPVDFAPVVSFLHDPRIPERVRHVFNIEEGYSDGVIAPVFLLALTIASGEHTRSEGVIYALRQGIPHVAIAVVLGVAIGASAAWCANAADRRGLMTEQSRRLLMLGVPVLTYTLNVGLHGNGIVAAFVGGIAYHSVRHYVDEEREQEYIDDVGFVLAAVVWFVFGAVVWEKLHDGVAVGQVVFGVLVLTAVRAISVAAATVRSPLSGPERVLLAWLGPRGTANVALALWAYIVIPPGPGDTLLSVAIVVVLGSVVLHGVAAPILVSRMASRATTEVAR</sequence>
<dbReference type="GO" id="GO:1902600">
    <property type="term" value="P:proton transmembrane transport"/>
    <property type="evidence" value="ECO:0007669"/>
    <property type="project" value="InterPro"/>
</dbReference>
<name>A0A0J6VLQ0_9MYCO</name>
<evidence type="ECO:0000256" key="6">
    <source>
        <dbReference type="ARBA" id="ARBA00023065"/>
    </source>
</evidence>
<evidence type="ECO:0000256" key="8">
    <source>
        <dbReference type="SAM" id="Phobius"/>
    </source>
</evidence>
<evidence type="ECO:0000256" key="3">
    <source>
        <dbReference type="ARBA" id="ARBA00022449"/>
    </source>
</evidence>
<keyword evidence="2" id="KW-0813">Transport</keyword>
<dbReference type="AlphaFoldDB" id="A0A0J6VLQ0"/>
<accession>A0A0J6VLQ0</accession>
<dbReference type="Proteomes" id="UP000036513">
    <property type="component" value="Unassembled WGS sequence"/>
</dbReference>
<feature type="transmembrane region" description="Helical" evidence="8">
    <location>
        <begin position="307"/>
        <end position="327"/>
    </location>
</feature>
<dbReference type="GO" id="GO:0015297">
    <property type="term" value="F:antiporter activity"/>
    <property type="evidence" value="ECO:0007669"/>
    <property type="project" value="UniProtKB-KW"/>
</dbReference>
<keyword evidence="4 8" id="KW-0812">Transmembrane</keyword>
<dbReference type="RefSeq" id="WP_048472469.1">
    <property type="nucleotide sequence ID" value="NZ_JYNL01000064.1"/>
</dbReference>
<keyword evidence="7 8" id="KW-0472">Membrane</keyword>
<dbReference type="EMBL" id="JYNL01000064">
    <property type="protein sequence ID" value="KMO70467.1"/>
    <property type="molecule type" value="Genomic_DNA"/>
</dbReference>
<feature type="transmembrane region" description="Helical" evidence="8">
    <location>
        <begin position="29"/>
        <end position="48"/>
    </location>
</feature>
<dbReference type="PANTHER" id="PTHR32507:SF8">
    <property type="entry name" value="CNH1P"/>
    <property type="match status" value="1"/>
</dbReference>
<feature type="transmembrane region" description="Helical" evidence="8">
    <location>
        <begin position="339"/>
        <end position="358"/>
    </location>
</feature>
<feature type="transmembrane region" description="Helical" evidence="8">
    <location>
        <begin position="87"/>
        <end position="110"/>
    </location>
</feature>
<keyword evidence="6" id="KW-0406">Ion transport</keyword>
<proteinExistence type="predicted"/>
<feature type="transmembrane region" description="Helical" evidence="8">
    <location>
        <begin position="194"/>
        <end position="215"/>
    </location>
</feature>
<evidence type="ECO:0000313" key="10">
    <source>
        <dbReference type="EMBL" id="KMO70467.1"/>
    </source>
</evidence>
<keyword evidence="5 8" id="KW-1133">Transmembrane helix</keyword>
<feature type="domain" description="Cation/H+ exchanger transmembrane" evidence="9">
    <location>
        <begin position="9"/>
        <end position="391"/>
    </location>
</feature>
<dbReference type="Pfam" id="PF00999">
    <property type="entry name" value="Na_H_Exchanger"/>
    <property type="match status" value="1"/>
</dbReference>
<evidence type="ECO:0000256" key="7">
    <source>
        <dbReference type="ARBA" id="ARBA00023136"/>
    </source>
</evidence>
<protein>
    <submittedName>
        <fullName evidence="10">Potassium/proton antiporter</fullName>
    </submittedName>
</protein>
<organism evidence="10 11">
    <name type="scientific">Mycolicibacterium chlorophenolicum</name>
    <dbReference type="NCBI Taxonomy" id="37916"/>
    <lineage>
        <taxon>Bacteria</taxon>
        <taxon>Bacillati</taxon>
        <taxon>Actinomycetota</taxon>
        <taxon>Actinomycetes</taxon>
        <taxon>Mycobacteriales</taxon>
        <taxon>Mycobacteriaceae</taxon>
        <taxon>Mycolicibacterium</taxon>
    </lineage>
</organism>
<evidence type="ECO:0000256" key="5">
    <source>
        <dbReference type="ARBA" id="ARBA00022989"/>
    </source>
</evidence>
<reference evidence="10 11" key="1">
    <citation type="journal article" date="2015" name="Genome Biol. Evol.">
        <title>Characterization of Three Mycobacterium spp. with Potential Use in Bioremediation by Genome Sequencing and Comparative Genomics.</title>
        <authorList>
            <person name="Das S."/>
            <person name="Pettersson B.M."/>
            <person name="Behra P.R."/>
            <person name="Ramesh M."/>
            <person name="Dasgupta S."/>
            <person name="Bhattacharya A."/>
            <person name="Kirsebom L.A."/>
        </authorList>
    </citation>
    <scope>NUCLEOTIDE SEQUENCE [LARGE SCALE GENOMIC DNA]</scope>
    <source>
        <strain evidence="10 11">DSM 43826</strain>
    </source>
</reference>
<dbReference type="SMR" id="A0A0J6VLQ0"/>
<dbReference type="InterPro" id="IPR006153">
    <property type="entry name" value="Cation/H_exchanger_TM"/>
</dbReference>
<evidence type="ECO:0000256" key="2">
    <source>
        <dbReference type="ARBA" id="ARBA00022448"/>
    </source>
</evidence>
<dbReference type="PATRIC" id="fig|37916.4.peg.5362"/>
<feature type="transmembrane region" description="Helical" evidence="8">
    <location>
        <begin position="116"/>
        <end position="138"/>
    </location>
</feature>